<dbReference type="RefSeq" id="WP_103015994.1">
    <property type="nucleotide sequence ID" value="NZ_CALTSF010000037.1"/>
</dbReference>
<protein>
    <recommendedName>
        <fullName evidence="4 8">Pyruvate dehydrogenase E1 component subunit alpha</fullName>
        <ecNumber evidence="3 8">1.2.4.1</ecNumber>
    </recommendedName>
</protein>
<dbReference type="Proteomes" id="UP001155027">
    <property type="component" value="Unassembled WGS sequence"/>
</dbReference>
<comment type="cofactor">
    <cofactor evidence="1 8">
        <name>thiamine diphosphate</name>
        <dbReference type="ChEBI" id="CHEBI:58937"/>
    </cofactor>
</comment>
<dbReference type="GO" id="GO:0004739">
    <property type="term" value="F:pyruvate dehydrogenase (acetyl-transferring) activity"/>
    <property type="evidence" value="ECO:0007669"/>
    <property type="project" value="UniProtKB-UniRule"/>
</dbReference>
<feature type="compositionally biased region" description="Low complexity" evidence="9">
    <location>
        <begin position="75"/>
        <end position="91"/>
    </location>
</feature>
<evidence type="ECO:0000256" key="3">
    <source>
        <dbReference type="ARBA" id="ARBA00012281"/>
    </source>
</evidence>
<comment type="function">
    <text evidence="8">The pyruvate dehydrogenase complex catalyzes the overall conversion of pyruvate to acetyl-CoA and CO(2).</text>
</comment>
<evidence type="ECO:0000256" key="2">
    <source>
        <dbReference type="ARBA" id="ARBA00011870"/>
    </source>
</evidence>
<evidence type="ECO:0000256" key="1">
    <source>
        <dbReference type="ARBA" id="ARBA00001964"/>
    </source>
</evidence>
<name>A0A9X2Q6Q4_9BACT</name>
<feature type="compositionally biased region" description="Low complexity" evidence="9">
    <location>
        <begin position="9"/>
        <end position="21"/>
    </location>
</feature>
<dbReference type="EMBL" id="JANUBF010000009">
    <property type="protein sequence ID" value="MCS4036573.1"/>
    <property type="molecule type" value="Genomic_DNA"/>
</dbReference>
<dbReference type="AlphaFoldDB" id="A0A9X2Q6Q4"/>
<keyword evidence="6 8" id="KW-0786">Thiamine pyrophosphate</keyword>
<evidence type="ECO:0000313" key="13">
    <source>
        <dbReference type="EMBL" id="MCS3711195.1"/>
    </source>
</evidence>
<dbReference type="PANTHER" id="PTHR11516:SF60">
    <property type="entry name" value="PYRUVATE DEHYDROGENASE E1 COMPONENT SUBUNIT ALPHA"/>
    <property type="match status" value="1"/>
</dbReference>
<dbReference type="SUPFAM" id="SSF52518">
    <property type="entry name" value="Thiamin diphosphate-binding fold (THDP-binding)"/>
    <property type="match status" value="1"/>
</dbReference>
<dbReference type="InterPro" id="IPR050642">
    <property type="entry name" value="PDH_E1_Alpha_Subunit"/>
</dbReference>
<dbReference type="InterPro" id="IPR029061">
    <property type="entry name" value="THDP-binding"/>
</dbReference>
<proteinExistence type="predicted"/>
<dbReference type="GO" id="GO:0006086">
    <property type="term" value="P:pyruvate decarboxylation to acetyl-CoA"/>
    <property type="evidence" value="ECO:0007669"/>
    <property type="project" value="InterPro"/>
</dbReference>
<comment type="catalytic activity">
    <reaction evidence="8">
        <text>N(6)-[(R)-lipoyl]-L-lysyl-[protein] + pyruvate + H(+) = N(6)-[(R)-S(8)-acetyldihydrolipoyl]-L-lysyl-[protein] + CO2</text>
        <dbReference type="Rhea" id="RHEA:19189"/>
        <dbReference type="Rhea" id="RHEA-COMP:10474"/>
        <dbReference type="Rhea" id="RHEA-COMP:10478"/>
        <dbReference type="ChEBI" id="CHEBI:15361"/>
        <dbReference type="ChEBI" id="CHEBI:15378"/>
        <dbReference type="ChEBI" id="CHEBI:16526"/>
        <dbReference type="ChEBI" id="CHEBI:83099"/>
        <dbReference type="ChEBI" id="CHEBI:83111"/>
        <dbReference type="EC" id="1.2.4.1"/>
    </reaction>
</comment>
<dbReference type="NCBIfam" id="TIGR03182">
    <property type="entry name" value="PDH_E1_alph_y"/>
    <property type="match status" value="1"/>
</dbReference>
<comment type="subunit">
    <text evidence="2 8">Heterodimer of an alpha and a beta chain.</text>
</comment>
<comment type="caution">
    <text evidence="13">The sequence shown here is derived from an EMBL/GenBank/DDBJ whole genome shotgun (WGS) entry which is preliminary data.</text>
</comment>
<evidence type="ECO:0000313" key="14">
    <source>
        <dbReference type="EMBL" id="MCS4036573.1"/>
    </source>
</evidence>
<evidence type="ECO:0000259" key="11">
    <source>
        <dbReference type="Pfam" id="PF22291"/>
    </source>
</evidence>
<dbReference type="FunFam" id="3.40.50.970:FF:000013">
    <property type="entry name" value="Pyruvate dehydrogenase E1 component subunit alpha"/>
    <property type="match status" value="1"/>
</dbReference>
<keyword evidence="5 8" id="KW-0560">Oxidoreductase</keyword>
<dbReference type="Proteomes" id="UP001155040">
    <property type="component" value="Unassembled WGS sequence"/>
</dbReference>
<evidence type="ECO:0000256" key="9">
    <source>
        <dbReference type="SAM" id="MobiDB-lite"/>
    </source>
</evidence>
<reference evidence="13" key="1">
    <citation type="submission" date="2022-08" db="EMBL/GenBank/DDBJ databases">
        <title>Genomic Encyclopedia of Type Strains, Phase V (KMG-V): Genome sequencing to study the core and pangenomes of soil and plant-associated prokaryotes.</title>
        <authorList>
            <person name="Whitman W."/>
        </authorList>
    </citation>
    <scope>NUCLEOTIDE SEQUENCE</scope>
    <source>
        <strain evidence="12">0</strain>
        <strain evidence="14">SP3012</strain>
        <strain evidence="13">SP3049</strain>
    </source>
</reference>
<gene>
    <name evidence="8" type="primary">pdhA</name>
    <name evidence="13" type="ORF">GGP61_002826</name>
    <name evidence="12" type="ORF">GGP71_000304</name>
    <name evidence="14" type="ORF">GGQ01_001636</name>
</gene>
<evidence type="ECO:0000256" key="7">
    <source>
        <dbReference type="ARBA" id="ARBA00023317"/>
    </source>
</evidence>
<sequence>MADDTSAPNSSSGSNGSLNGGADFPEGFPHASRLKQAGVTSLADLRDVESLEDLSGIGPAYAQDIQNALEGAGTGAPTTGGANGTSTGAATTEKRPSPLSEGDADSSAGGAATRQTIDIPEGPLEETVTYETYPADTYGHDELGIADDEVLDLLRNMLLQRRFENRCRQMYQRQKISGFLHLYIGQEAVSTGSVNAIELGDDSVITAYRDHGMGLAMGITPEEGMAELFGKETGCSKGKGGSMHFFDAEKKMMGGHAIVGAHLPLGAGLAFAHKYRGEDNVCLCFFGDGAMHQGAFREACNLAGIYELPIVFVCENNQYAMGTAVDRAFSKPDLFKHGYNFDFPASLASGMDVFSVNKAVQDHVENYARNDQPSLLEVRTYRYQGHSITDPAEYRGEGELDQRQSQDAINRLQDYILDRGLATEADMEAIDEEVKERVKDAIDAANEASFPDEEAIYDDIYTQEDYPFIA</sequence>
<dbReference type="EC" id="1.2.4.1" evidence="3 8"/>
<feature type="region of interest" description="Disordered" evidence="9">
    <location>
        <begin position="1"/>
        <end position="30"/>
    </location>
</feature>
<evidence type="ECO:0000259" key="10">
    <source>
        <dbReference type="Pfam" id="PF00676"/>
    </source>
</evidence>
<dbReference type="GeneID" id="83728910"/>
<feature type="domain" description="Dehydrogenase E1 component" evidence="10">
    <location>
        <begin position="156"/>
        <end position="451"/>
    </location>
</feature>
<dbReference type="Pfam" id="PF22291">
    <property type="entry name" value="DUF6964"/>
    <property type="match status" value="1"/>
</dbReference>
<dbReference type="PANTHER" id="PTHR11516">
    <property type="entry name" value="PYRUVATE DEHYDROGENASE E1 COMPONENT, ALPHA SUBUNIT BACTERIAL AND ORGANELLAR"/>
    <property type="match status" value="1"/>
</dbReference>
<keyword evidence="7 8" id="KW-0670">Pyruvate</keyword>
<feature type="region of interest" description="Disordered" evidence="9">
    <location>
        <begin position="68"/>
        <end position="127"/>
    </location>
</feature>
<evidence type="ECO:0000313" key="15">
    <source>
        <dbReference type="Proteomes" id="UP001155057"/>
    </source>
</evidence>
<accession>A0A9X2Q6Q4</accession>
<dbReference type="InterPro" id="IPR054237">
    <property type="entry name" value="DUF6964"/>
</dbReference>
<dbReference type="Proteomes" id="UP001155057">
    <property type="component" value="Unassembled WGS sequence"/>
</dbReference>
<dbReference type="EMBL" id="JANUAE010000011">
    <property type="protein sequence ID" value="MCS3711195.1"/>
    <property type="molecule type" value="Genomic_DNA"/>
</dbReference>
<evidence type="ECO:0000256" key="8">
    <source>
        <dbReference type="RuleBase" id="RU361139"/>
    </source>
</evidence>
<dbReference type="InterPro" id="IPR017597">
    <property type="entry name" value="Pyrv_DH_E1_asu_subgrp-y"/>
</dbReference>
<feature type="domain" description="DUF6964" evidence="11">
    <location>
        <begin position="19"/>
        <end position="54"/>
    </location>
</feature>
<evidence type="ECO:0000256" key="4">
    <source>
        <dbReference type="ARBA" id="ARBA00014159"/>
    </source>
</evidence>
<dbReference type="CDD" id="cd02000">
    <property type="entry name" value="TPP_E1_PDC_ADC_BCADC"/>
    <property type="match status" value="1"/>
</dbReference>
<dbReference type="EMBL" id="JANUAU010000001">
    <property type="protein sequence ID" value="MCS3676408.1"/>
    <property type="molecule type" value="Genomic_DNA"/>
</dbReference>
<dbReference type="Pfam" id="PF00676">
    <property type="entry name" value="E1_dh"/>
    <property type="match status" value="1"/>
</dbReference>
<evidence type="ECO:0000256" key="5">
    <source>
        <dbReference type="ARBA" id="ARBA00023002"/>
    </source>
</evidence>
<organism evidence="13 15">
    <name type="scientific">Salinibacter ruber</name>
    <dbReference type="NCBI Taxonomy" id="146919"/>
    <lineage>
        <taxon>Bacteria</taxon>
        <taxon>Pseudomonadati</taxon>
        <taxon>Rhodothermota</taxon>
        <taxon>Rhodothermia</taxon>
        <taxon>Rhodothermales</taxon>
        <taxon>Salinibacteraceae</taxon>
        <taxon>Salinibacter</taxon>
    </lineage>
</organism>
<evidence type="ECO:0000313" key="12">
    <source>
        <dbReference type="EMBL" id="MCS3676408.1"/>
    </source>
</evidence>
<dbReference type="InterPro" id="IPR001017">
    <property type="entry name" value="DH_E1"/>
</dbReference>
<dbReference type="Gene3D" id="3.40.50.970">
    <property type="match status" value="1"/>
</dbReference>
<evidence type="ECO:0000256" key="6">
    <source>
        <dbReference type="ARBA" id="ARBA00023052"/>
    </source>
</evidence>